<accession>A0A5C3ME60</accession>
<gene>
    <name evidence="2" type="ORF">BDQ12DRAFT_676648</name>
</gene>
<dbReference type="STRING" id="68775.A0A5C3ME60"/>
<dbReference type="GO" id="GO:0032040">
    <property type="term" value="C:small-subunit processome"/>
    <property type="evidence" value="ECO:0007669"/>
    <property type="project" value="TreeGrafter"/>
</dbReference>
<organism evidence="2 3">
    <name type="scientific">Crucibulum laeve</name>
    <dbReference type="NCBI Taxonomy" id="68775"/>
    <lineage>
        <taxon>Eukaryota</taxon>
        <taxon>Fungi</taxon>
        <taxon>Dikarya</taxon>
        <taxon>Basidiomycota</taxon>
        <taxon>Agaricomycotina</taxon>
        <taxon>Agaricomycetes</taxon>
        <taxon>Agaricomycetidae</taxon>
        <taxon>Agaricales</taxon>
        <taxon>Agaricineae</taxon>
        <taxon>Nidulariaceae</taxon>
        <taxon>Crucibulum</taxon>
    </lineage>
</organism>
<name>A0A5C3ME60_9AGAR</name>
<feature type="compositionally biased region" description="Basic and acidic residues" evidence="1">
    <location>
        <begin position="322"/>
        <end position="349"/>
    </location>
</feature>
<keyword evidence="3" id="KW-1185">Reference proteome</keyword>
<dbReference type="EMBL" id="ML213592">
    <property type="protein sequence ID" value="TFK42696.1"/>
    <property type="molecule type" value="Genomic_DNA"/>
</dbReference>
<dbReference type="InterPro" id="IPR007146">
    <property type="entry name" value="Sas10/Utp3/C1D"/>
</dbReference>
<dbReference type="PANTHER" id="PTHR13237">
    <property type="entry name" value="SOMETHING ABOUT SILENCING PROTEIN 10-RELATED"/>
    <property type="match status" value="1"/>
</dbReference>
<dbReference type="OrthoDB" id="203440at2759"/>
<proteinExistence type="predicted"/>
<evidence type="ECO:0000256" key="1">
    <source>
        <dbReference type="SAM" id="MobiDB-lite"/>
    </source>
</evidence>
<dbReference type="Pfam" id="PF04000">
    <property type="entry name" value="Sas10_Utp3"/>
    <property type="match status" value="1"/>
</dbReference>
<dbReference type="AlphaFoldDB" id="A0A5C3ME60"/>
<evidence type="ECO:0000313" key="3">
    <source>
        <dbReference type="Proteomes" id="UP000308652"/>
    </source>
</evidence>
<dbReference type="GO" id="GO:0000462">
    <property type="term" value="P:maturation of SSU-rRNA from tricistronic rRNA transcript (SSU-rRNA, 5.8S rRNA, LSU-rRNA)"/>
    <property type="evidence" value="ECO:0007669"/>
    <property type="project" value="TreeGrafter"/>
</dbReference>
<evidence type="ECO:0008006" key="4">
    <source>
        <dbReference type="Google" id="ProtNLM"/>
    </source>
</evidence>
<reference evidence="2 3" key="1">
    <citation type="journal article" date="2019" name="Nat. Ecol. Evol.">
        <title>Megaphylogeny resolves global patterns of mushroom evolution.</title>
        <authorList>
            <person name="Varga T."/>
            <person name="Krizsan K."/>
            <person name="Foldi C."/>
            <person name="Dima B."/>
            <person name="Sanchez-Garcia M."/>
            <person name="Sanchez-Ramirez S."/>
            <person name="Szollosi G.J."/>
            <person name="Szarkandi J.G."/>
            <person name="Papp V."/>
            <person name="Albert L."/>
            <person name="Andreopoulos W."/>
            <person name="Angelini C."/>
            <person name="Antonin V."/>
            <person name="Barry K.W."/>
            <person name="Bougher N.L."/>
            <person name="Buchanan P."/>
            <person name="Buyck B."/>
            <person name="Bense V."/>
            <person name="Catcheside P."/>
            <person name="Chovatia M."/>
            <person name="Cooper J."/>
            <person name="Damon W."/>
            <person name="Desjardin D."/>
            <person name="Finy P."/>
            <person name="Geml J."/>
            <person name="Haridas S."/>
            <person name="Hughes K."/>
            <person name="Justo A."/>
            <person name="Karasinski D."/>
            <person name="Kautmanova I."/>
            <person name="Kiss B."/>
            <person name="Kocsube S."/>
            <person name="Kotiranta H."/>
            <person name="LaButti K.M."/>
            <person name="Lechner B.E."/>
            <person name="Liimatainen K."/>
            <person name="Lipzen A."/>
            <person name="Lukacs Z."/>
            <person name="Mihaltcheva S."/>
            <person name="Morgado L.N."/>
            <person name="Niskanen T."/>
            <person name="Noordeloos M.E."/>
            <person name="Ohm R.A."/>
            <person name="Ortiz-Santana B."/>
            <person name="Ovrebo C."/>
            <person name="Racz N."/>
            <person name="Riley R."/>
            <person name="Savchenko A."/>
            <person name="Shiryaev A."/>
            <person name="Soop K."/>
            <person name="Spirin V."/>
            <person name="Szebenyi C."/>
            <person name="Tomsovsky M."/>
            <person name="Tulloss R.E."/>
            <person name="Uehling J."/>
            <person name="Grigoriev I.V."/>
            <person name="Vagvolgyi C."/>
            <person name="Papp T."/>
            <person name="Martin F.M."/>
            <person name="Miettinen O."/>
            <person name="Hibbett D.S."/>
            <person name="Nagy L.G."/>
        </authorList>
    </citation>
    <scope>NUCLEOTIDE SEQUENCE [LARGE SCALE GENOMIC DNA]</scope>
    <source>
        <strain evidence="2 3">CBS 166.37</strain>
    </source>
</reference>
<dbReference type="PANTHER" id="PTHR13237:SF9">
    <property type="entry name" value="NEUROGUIDIN"/>
    <property type="match status" value="1"/>
</dbReference>
<sequence>MASLAPDDFRAGIDAMTGSVASVREALNILRQNDQSQHMKEGISLLSLKHHLLLSYLRALALISSRRALGHTLQRRSLPTQSFSEPERDARGNNAGDLVDSMVESRIVLEKVETLETRMRYQIDKLVRLAEEPEAKQSVMDDPLAFRPNPQNFANDMDEDSDDEQAKPSHHENASGHAVSDPDAIYRPPRLAPVPYLEKSKNQARRNRAPVPFALANLSSDLSRPHVETTSGLGGIPALASNRAAYLKRLKDFEEENFTRMIMKKSDAKRRARDEEDLALGGDLAGHIGSRRRAGGLEDEFGDVLRSVDRVSGGRSQGDGYEELRKKGRKEDVLERSRRTDGVRNREDAFGEDVENVGRMKKRSRFELETKNAKKKISKRKA</sequence>
<protein>
    <recommendedName>
        <fullName evidence="4">Sas10/Utp3/C1D family-domain-containing protein</fullName>
    </recommendedName>
</protein>
<feature type="region of interest" description="Disordered" evidence="1">
    <location>
        <begin position="142"/>
        <end position="187"/>
    </location>
</feature>
<evidence type="ECO:0000313" key="2">
    <source>
        <dbReference type="EMBL" id="TFK42696.1"/>
    </source>
</evidence>
<feature type="region of interest" description="Disordered" evidence="1">
    <location>
        <begin position="309"/>
        <end position="350"/>
    </location>
</feature>
<feature type="compositionally biased region" description="Basic and acidic residues" evidence="1">
    <location>
        <begin position="164"/>
        <end position="174"/>
    </location>
</feature>
<feature type="region of interest" description="Disordered" evidence="1">
    <location>
        <begin position="74"/>
        <end position="96"/>
    </location>
</feature>
<feature type="compositionally biased region" description="Polar residues" evidence="1">
    <location>
        <begin position="75"/>
        <end position="84"/>
    </location>
</feature>
<dbReference type="Proteomes" id="UP000308652">
    <property type="component" value="Unassembled WGS sequence"/>
</dbReference>